<dbReference type="AlphaFoldDB" id="A0A1H2AKI5"/>
<dbReference type="EMBL" id="LT629750">
    <property type="protein sequence ID" value="SDT46036.1"/>
    <property type="molecule type" value="Genomic_DNA"/>
</dbReference>
<dbReference type="Proteomes" id="UP000243904">
    <property type="component" value="Chromosome I"/>
</dbReference>
<dbReference type="InterPro" id="IPR045079">
    <property type="entry name" value="Oxoprolinase-like"/>
</dbReference>
<dbReference type="PANTHER" id="PTHR11365">
    <property type="entry name" value="5-OXOPROLINASE RELATED"/>
    <property type="match status" value="1"/>
</dbReference>
<evidence type="ECO:0000313" key="2">
    <source>
        <dbReference type="EMBL" id="SDT46036.1"/>
    </source>
</evidence>
<sequence>MSVRQARRSPEAVEKLSPVDYAIISQALMSSAREMGVNLCRSAYSTIVREAKDASTGLLDASGASVAQSDELIPILVGSLSHTFRHCAAQTPPTELKEGDFYITNHPYLGGGQHLQDIFVFMPIFFQGELVGFSAAVAHHLDIGGGAPGITTAATDFYQEGLILPPTKYNLARDWNGGPFERLMTANVRVPDQTIGDMNSQFAACGTGIARVQELCARHGVAKVRAAMSEMQEYAERRVRAVIQSIPDGVYVGEDAVDDDGLSDTPLRVRATVTVKGDAISVDYSGTCDQVETNLNAPFASTIGATLSALKSALTTDDVPYNEGVFRAVTISAPLGSLLNPHSPAPVRARMESIYRAFDCVIKALGQAIPERIAACGFDTTVATCLSKLDKGRYRVYLEIHNGGWGGSPQYDGCDAVAGPLSNCTNVPVEALDMDFDFFRVEGYGLLADTGGRGRHRGGLGFYRSYRVLKDGVKFAIYADRFRIPPSGLAGGEDGTTGSCEIQRGDERIQVRSKDSVKLLKGDLLVLKTGGGGGYGPITERSNAAIARDLSAGFVTA</sequence>
<organism evidence="2 3">
    <name type="scientific">Bradyrhizobium canariense</name>
    <dbReference type="NCBI Taxonomy" id="255045"/>
    <lineage>
        <taxon>Bacteria</taxon>
        <taxon>Pseudomonadati</taxon>
        <taxon>Pseudomonadota</taxon>
        <taxon>Alphaproteobacteria</taxon>
        <taxon>Hyphomicrobiales</taxon>
        <taxon>Nitrobacteraceae</taxon>
        <taxon>Bradyrhizobium</taxon>
    </lineage>
</organism>
<reference evidence="3" key="1">
    <citation type="submission" date="2016-10" db="EMBL/GenBank/DDBJ databases">
        <authorList>
            <person name="Varghese N."/>
            <person name="Submissions S."/>
        </authorList>
    </citation>
    <scope>NUCLEOTIDE SEQUENCE [LARGE SCALE GENOMIC DNA]</scope>
    <source>
        <strain evidence="3">GAS369</strain>
    </source>
</reference>
<dbReference type="GO" id="GO:0017168">
    <property type="term" value="F:5-oxoprolinase (ATP-hydrolyzing) activity"/>
    <property type="evidence" value="ECO:0007669"/>
    <property type="project" value="TreeGrafter"/>
</dbReference>
<dbReference type="RefSeq" id="WP_146690007.1">
    <property type="nucleotide sequence ID" value="NZ_LT629750.1"/>
</dbReference>
<dbReference type="Pfam" id="PF02538">
    <property type="entry name" value="Hydantoinase_B"/>
    <property type="match status" value="1"/>
</dbReference>
<dbReference type="PANTHER" id="PTHR11365:SF23">
    <property type="entry name" value="HYPOTHETICAL 5-OXOPROLINASE (EUROFUNG)-RELATED"/>
    <property type="match status" value="1"/>
</dbReference>
<proteinExistence type="predicted"/>
<dbReference type="GO" id="GO:0006749">
    <property type="term" value="P:glutathione metabolic process"/>
    <property type="evidence" value="ECO:0007669"/>
    <property type="project" value="TreeGrafter"/>
</dbReference>
<dbReference type="InterPro" id="IPR003692">
    <property type="entry name" value="Hydantoinase_B"/>
</dbReference>
<dbReference type="GO" id="GO:0005829">
    <property type="term" value="C:cytosol"/>
    <property type="evidence" value="ECO:0007669"/>
    <property type="project" value="TreeGrafter"/>
</dbReference>
<name>A0A1H2AKI5_9BRAD</name>
<accession>A0A1H2AKI5</accession>
<gene>
    <name evidence="2" type="ORF">SAMN05444158_6211</name>
</gene>
<feature type="domain" description="Hydantoinase B/oxoprolinase" evidence="1">
    <location>
        <begin position="18"/>
        <end position="537"/>
    </location>
</feature>
<protein>
    <submittedName>
        <fullName evidence="2">N-methylhydantoinase B</fullName>
    </submittedName>
</protein>
<evidence type="ECO:0000259" key="1">
    <source>
        <dbReference type="Pfam" id="PF02538"/>
    </source>
</evidence>
<evidence type="ECO:0000313" key="3">
    <source>
        <dbReference type="Proteomes" id="UP000243904"/>
    </source>
</evidence>
<keyword evidence="3" id="KW-1185">Reference proteome</keyword>